<gene>
    <name evidence="2" type="ORF">D0Y65_049110</name>
</gene>
<feature type="non-terminal residue" evidence="2">
    <location>
        <position position="1"/>
    </location>
</feature>
<accession>A0A445FVT9</accession>
<organism evidence="2 3">
    <name type="scientific">Glycine soja</name>
    <name type="common">Wild soybean</name>
    <dbReference type="NCBI Taxonomy" id="3848"/>
    <lineage>
        <taxon>Eukaryota</taxon>
        <taxon>Viridiplantae</taxon>
        <taxon>Streptophyta</taxon>
        <taxon>Embryophyta</taxon>
        <taxon>Tracheophyta</taxon>
        <taxon>Spermatophyta</taxon>
        <taxon>Magnoliopsida</taxon>
        <taxon>eudicotyledons</taxon>
        <taxon>Gunneridae</taxon>
        <taxon>Pentapetalae</taxon>
        <taxon>rosids</taxon>
        <taxon>fabids</taxon>
        <taxon>Fabales</taxon>
        <taxon>Fabaceae</taxon>
        <taxon>Papilionoideae</taxon>
        <taxon>50 kb inversion clade</taxon>
        <taxon>NPAAA clade</taxon>
        <taxon>indigoferoid/millettioid clade</taxon>
        <taxon>Phaseoleae</taxon>
        <taxon>Glycine</taxon>
        <taxon>Glycine subgen. Soja</taxon>
    </lineage>
</organism>
<dbReference type="EMBL" id="QZWG01000018">
    <property type="protein sequence ID" value="RZB52914.1"/>
    <property type="molecule type" value="Genomic_DNA"/>
</dbReference>
<name>A0A445FVT9_GLYSO</name>
<protein>
    <submittedName>
        <fullName evidence="2">Kinetochore protein SPC24-like isoform A</fullName>
    </submittedName>
</protein>
<evidence type="ECO:0000256" key="1">
    <source>
        <dbReference type="SAM" id="Coils"/>
    </source>
</evidence>
<evidence type="ECO:0000313" key="3">
    <source>
        <dbReference type="Proteomes" id="UP000289340"/>
    </source>
</evidence>
<reference evidence="2 3" key="1">
    <citation type="submission" date="2018-09" db="EMBL/GenBank/DDBJ databases">
        <title>A high-quality reference genome of wild soybean provides a powerful tool to mine soybean genomes.</title>
        <authorList>
            <person name="Xie M."/>
            <person name="Chung C.Y.L."/>
            <person name="Li M.-W."/>
            <person name="Wong F.-L."/>
            <person name="Chan T.-F."/>
            <person name="Lam H.-M."/>
        </authorList>
    </citation>
    <scope>NUCLEOTIDE SEQUENCE [LARGE SCALE GENOMIC DNA]</scope>
    <source>
        <strain evidence="3">cv. W05</strain>
        <tissue evidence="2">Hypocotyl of etiolated seedlings</tissue>
    </source>
</reference>
<dbReference type="AlphaFoldDB" id="A0A445FVT9"/>
<comment type="caution">
    <text evidence="2">The sequence shown here is derived from an EMBL/GenBank/DDBJ whole genome shotgun (WGS) entry which is preliminary data.</text>
</comment>
<dbReference type="InterPro" id="IPR044951">
    <property type="entry name" value="SPC24-like"/>
</dbReference>
<keyword evidence="3" id="KW-1185">Reference proteome</keyword>
<keyword evidence="1" id="KW-0175">Coiled coil</keyword>
<dbReference type="PANTHER" id="PTHR35730">
    <property type="entry name" value="KINETOCHORE PROTEIN SPC24 HOMOLOG-RELATED"/>
    <property type="match status" value="1"/>
</dbReference>
<proteinExistence type="predicted"/>
<feature type="coiled-coil region" evidence="1">
    <location>
        <begin position="107"/>
        <end position="154"/>
    </location>
</feature>
<dbReference type="GO" id="GO:0051983">
    <property type="term" value="P:regulation of chromosome segregation"/>
    <property type="evidence" value="ECO:0007669"/>
    <property type="project" value="InterPro"/>
</dbReference>
<dbReference type="PANTHER" id="PTHR35730:SF2">
    <property type="entry name" value="KINETOCHORE PROTEIN SPC24 HOMOLOG-RELATED"/>
    <property type="match status" value="1"/>
</dbReference>
<evidence type="ECO:0000313" key="2">
    <source>
        <dbReference type="EMBL" id="RZB52914.1"/>
    </source>
</evidence>
<dbReference type="Proteomes" id="UP000289340">
    <property type="component" value="Chromosome 18"/>
</dbReference>
<sequence length="258" mass="29535">YLTARIDLGIVQDLHGLEVETPSRKRVHSETPTNQIFKFCFRSLKKRVMAEPWRNIDVENLISYSDDLVKVLSEGPRDLNNLSHSLQQTRALSSSCDSDLNEARSFRQDYQNKVDACKQKIEEARSETAADGDLDLLQRELEEELEKERWLKEEFRAIGDEFNDLEQQWISVQEQKKTIQTIEKNKQRTQMVLSMYASVTNIVPNLDEQSKISGCILLMNLLFSVPSSVSSGILLILSVQKKKNGCSLTLNCRYCGKG</sequence>